<feature type="binding site" evidence="14">
    <location>
        <position position="225"/>
    </location>
    <ligand>
        <name>NADP(+)</name>
        <dbReference type="ChEBI" id="CHEBI:58349"/>
    </ligand>
</feature>
<accession>A0A839UUH6</accession>
<comment type="pathway">
    <text evidence="2 12">Cofactor biosynthesis; riboflavin biosynthesis; 5-amino-6-(D-ribitylamino)uracil from GTP: step 2/4.</text>
</comment>
<dbReference type="GO" id="GO:0008835">
    <property type="term" value="F:diaminohydroxyphosphoribosylaminopyrimidine deaminase activity"/>
    <property type="evidence" value="ECO:0007669"/>
    <property type="project" value="UniProtKB-EC"/>
</dbReference>
<feature type="binding site" evidence="15">
    <location>
        <position position="68"/>
    </location>
    <ligand>
        <name>Zn(2+)</name>
        <dbReference type="ChEBI" id="CHEBI:29105"/>
        <note>catalytic</note>
    </ligand>
</feature>
<evidence type="ECO:0000256" key="1">
    <source>
        <dbReference type="ARBA" id="ARBA00002151"/>
    </source>
</evidence>
<keyword evidence="12 17" id="KW-0378">Hydrolase</keyword>
<evidence type="ECO:0000313" key="17">
    <source>
        <dbReference type="EMBL" id="MBB3172325.1"/>
    </source>
</evidence>
<evidence type="ECO:0000256" key="10">
    <source>
        <dbReference type="ARBA" id="ARBA00023002"/>
    </source>
</evidence>
<dbReference type="PANTHER" id="PTHR38011:SF7">
    <property type="entry name" value="2,5-DIAMINO-6-RIBOSYLAMINO-4(3H)-PYRIMIDINONE 5'-PHOSPHATE REDUCTASE"/>
    <property type="match status" value="1"/>
</dbReference>
<dbReference type="UniPathway" id="UPA00275">
    <property type="reaction ID" value="UER00401"/>
</dbReference>
<evidence type="ECO:0000313" key="18">
    <source>
        <dbReference type="Proteomes" id="UP000557688"/>
    </source>
</evidence>
<dbReference type="EC" id="3.5.4.26" evidence="12"/>
<comment type="function">
    <text evidence="1 12">Converts 2,5-diamino-6-(ribosylamino)-4(3h)-pyrimidinone 5'-phosphate into 5-amino-6-(ribosylamino)-2,4(1h,3h)-pyrimidinedione 5'-phosphate.</text>
</comment>
<feature type="binding site" evidence="15">
    <location>
        <position position="96"/>
    </location>
    <ligand>
        <name>Zn(2+)</name>
        <dbReference type="ChEBI" id="CHEBI:29105"/>
        <note>catalytic</note>
    </ligand>
</feature>
<feature type="binding site" evidence="14">
    <location>
        <position position="184"/>
    </location>
    <ligand>
        <name>NADP(+)</name>
        <dbReference type="ChEBI" id="CHEBI:58349"/>
    </ligand>
</feature>
<comment type="catalytic activity">
    <reaction evidence="12">
        <text>5-amino-6-(5-phospho-D-ribitylamino)uracil + NADP(+) = 5-amino-6-(5-phospho-D-ribosylamino)uracil + NADPH + H(+)</text>
        <dbReference type="Rhea" id="RHEA:17845"/>
        <dbReference type="ChEBI" id="CHEBI:15378"/>
        <dbReference type="ChEBI" id="CHEBI:57783"/>
        <dbReference type="ChEBI" id="CHEBI:58349"/>
        <dbReference type="ChEBI" id="CHEBI:58421"/>
        <dbReference type="ChEBI" id="CHEBI:58453"/>
        <dbReference type="EC" id="1.1.1.193"/>
    </reaction>
</comment>
<evidence type="ECO:0000256" key="7">
    <source>
        <dbReference type="ARBA" id="ARBA00022723"/>
    </source>
</evidence>
<dbReference type="SUPFAM" id="SSF53927">
    <property type="entry name" value="Cytidine deaminase-like"/>
    <property type="match status" value="1"/>
</dbReference>
<dbReference type="Gene3D" id="3.40.140.10">
    <property type="entry name" value="Cytidine Deaminase, domain 2"/>
    <property type="match status" value="1"/>
</dbReference>
<keyword evidence="11" id="KW-0511">Multifunctional enzyme</keyword>
<comment type="catalytic activity">
    <reaction evidence="12">
        <text>2,5-diamino-6-hydroxy-4-(5-phosphoribosylamino)-pyrimidine + H2O + H(+) = 5-amino-6-(5-phospho-D-ribosylamino)uracil + NH4(+)</text>
        <dbReference type="Rhea" id="RHEA:21868"/>
        <dbReference type="ChEBI" id="CHEBI:15377"/>
        <dbReference type="ChEBI" id="CHEBI:15378"/>
        <dbReference type="ChEBI" id="CHEBI:28938"/>
        <dbReference type="ChEBI" id="CHEBI:58453"/>
        <dbReference type="ChEBI" id="CHEBI:58614"/>
        <dbReference type="EC" id="3.5.4.26"/>
    </reaction>
</comment>
<reference evidence="17 18" key="1">
    <citation type="submission" date="2020-08" db="EMBL/GenBank/DDBJ databases">
        <title>Genomic Encyclopedia of Type Strains, Phase III (KMG-III): the genomes of soil and plant-associated and newly described type strains.</title>
        <authorList>
            <person name="Whitman W."/>
        </authorList>
    </citation>
    <scope>NUCLEOTIDE SEQUENCE [LARGE SCALE GENOMIC DNA]</scope>
    <source>
        <strain evidence="17 18">CECT 8088</strain>
    </source>
</reference>
<dbReference type="InterPro" id="IPR024072">
    <property type="entry name" value="DHFR-like_dom_sf"/>
</dbReference>
<dbReference type="NCBIfam" id="TIGR00326">
    <property type="entry name" value="eubact_ribD"/>
    <property type="match status" value="1"/>
</dbReference>
<keyword evidence="9 12" id="KW-0521">NADP</keyword>
<dbReference type="SUPFAM" id="SSF53597">
    <property type="entry name" value="Dihydrofolate reductase-like"/>
    <property type="match status" value="1"/>
</dbReference>
<evidence type="ECO:0000256" key="12">
    <source>
        <dbReference type="PIRNR" id="PIRNR006769"/>
    </source>
</evidence>
<dbReference type="EC" id="1.1.1.193" evidence="12"/>
<feature type="binding site" evidence="14">
    <location>
        <begin position="298"/>
        <end position="304"/>
    </location>
    <ligand>
        <name>NADP(+)</name>
        <dbReference type="ChEBI" id="CHEBI:58349"/>
    </ligand>
</feature>
<dbReference type="GO" id="GO:0008270">
    <property type="term" value="F:zinc ion binding"/>
    <property type="evidence" value="ECO:0007669"/>
    <property type="project" value="InterPro"/>
</dbReference>
<feature type="domain" description="CMP/dCMP-type deaminase" evidence="16">
    <location>
        <begin position="19"/>
        <end position="144"/>
    </location>
</feature>
<dbReference type="PIRSF" id="PIRSF006769">
    <property type="entry name" value="RibD"/>
    <property type="match status" value="1"/>
</dbReference>
<keyword evidence="6 12" id="KW-0686">Riboflavin biosynthesis</keyword>
<evidence type="ECO:0000256" key="2">
    <source>
        <dbReference type="ARBA" id="ARBA00004882"/>
    </source>
</evidence>
<protein>
    <recommendedName>
        <fullName evidence="12">Riboflavin biosynthesis protein RibD</fullName>
    </recommendedName>
    <domain>
        <recommendedName>
            <fullName evidence="12">Diaminohydroxyphosphoribosylaminopyrimidine deaminase</fullName>
            <shortName evidence="12">DRAP deaminase</shortName>
            <ecNumber evidence="12">3.5.4.26</ecNumber>
        </recommendedName>
        <alternativeName>
            <fullName evidence="12">Riboflavin-specific deaminase</fullName>
        </alternativeName>
    </domain>
    <domain>
        <recommendedName>
            <fullName evidence="12">5-amino-6-(5-phosphoribosylamino)uracil reductase</fullName>
            <ecNumber evidence="12">1.1.1.193</ecNumber>
        </recommendedName>
        <alternativeName>
            <fullName evidence="12">HTP reductase</fullName>
        </alternativeName>
    </domain>
</protein>
<dbReference type="GO" id="GO:0009231">
    <property type="term" value="P:riboflavin biosynthetic process"/>
    <property type="evidence" value="ECO:0007669"/>
    <property type="project" value="UniProtKB-UniPathway"/>
</dbReference>
<name>A0A839UUH6_9PROT</name>
<keyword evidence="8 12" id="KW-0862">Zinc</keyword>
<dbReference type="InterPro" id="IPR004794">
    <property type="entry name" value="Eubact_RibD"/>
</dbReference>
<dbReference type="PANTHER" id="PTHR38011">
    <property type="entry name" value="DIHYDROFOLATE REDUCTASE FAMILY PROTEIN (AFU_ORTHOLOGUE AFUA_8G06820)"/>
    <property type="match status" value="1"/>
</dbReference>
<evidence type="ECO:0000256" key="8">
    <source>
        <dbReference type="ARBA" id="ARBA00022833"/>
    </source>
</evidence>
<dbReference type="AlphaFoldDB" id="A0A839UUH6"/>
<dbReference type="RefSeq" id="WP_221188184.1">
    <property type="nucleotide sequence ID" value="NZ_JACHXV010000001.1"/>
</dbReference>
<dbReference type="InterPro" id="IPR002734">
    <property type="entry name" value="RibDG_C"/>
</dbReference>
<evidence type="ECO:0000256" key="14">
    <source>
        <dbReference type="PIRSR" id="PIRSR006769-2"/>
    </source>
</evidence>
<dbReference type="PROSITE" id="PS00903">
    <property type="entry name" value="CYT_DCMP_DEAMINASES_1"/>
    <property type="match status" value="1"/>
</dbReference>
<evidence type="ECO:0000259" key="16">
    <source>
        <dbReference type="PROSITE" id="PS51747"/>
    </source>
</evidence>
<comment type="cofactor">
    <cofactor evidence="12 15">
        <name>Zn(2+)</name>
        <dbReference type="ChEBI" id="CHEBI:29105"/>
    </cofactor>
    <text evidence="12 15">Binds 1 zinc ion.</text>
</comment>
<evidence type="ECO:0000256" key="4">
    <source>
        <dbReference type="ARBA" id="ARBA00005259"/>
    </source>
</evidence>
<proteinExistence type="inferred from homology"/>
<evidence type="ECO:0000256" key="9">
    <source>
        <dbReference type="ARBA" id="ARBA00022857"/>
    </source>
</evidence>
<dbReference type="CDD" id="cd01284">
    <property type="entry name" value="Riboflavin_deaminase-reductase"/>
    <property type="match status" value="1"/>
</dbReference>
<dbReference type="InterPro" id="IPR050765">
    <property type="entry name" value="Riboflavin_Biosynth_HTPR"/>
</dbReference>
<feature type="binding site" evidence="14">
    <location>
        <position position="213"/>
    </location>
    <ligand>
        <name>substrate</name>
    </ligand>
</feature>
<comment type="similarity">
    <text evidence="4 12">In the N-terminal section; belongs to the cytidine and deoxycytidylate deaminase family.</text>
</comment>
<evidence type="ECO:0000256" key="3">
    <source>
        <dbReference type="ARBA" id="ARBA00004910"/>
    </source>
</evidence>
<feature type="active site" description="Proton donor" evidence="13">
    <location>
        <position position="70"/>
    </location>
</feature>
<comment type="pathway">
    <text evidence="3 12">Cofactor biosynthesis; riboflavin biosynthesis; 5-amino-6-(D-ribitylamino)uracil from GTP: step 3/4.</text>
</comment>
<evidence type="ECO:0000256" key="13">
    <source>
        <dbReference type="PIRSR" id="PIRSR006769-1"/>
    </source>
</evidence>
<gene>
    <name evidence="17" type="ORF">FHR90_000131</name>
</gene>
<dbReference type="EMBL" id="JACHXV010000001">
    <property type="protein sequence ID" value="MBB3172325.1"/>
    <property type="molecule type" value="Genomic_DNA"/>
</dbReference>
<dbReference type="InterPro" id="IPR002125">
    <property type="entry name" value="CMP_dCMP_dom"/>
</dbReference>
<feature type="binding site" evidence="14">
    <location>
        <position position="229"/>
    </location>
    <ligand>
        <name>NADP(+)</name>
        <dbReference type="ChEBI" id="CHEBI:58349"/>
    </ligand>
</feature>
<dbReference type="InterPro" id="IPR016193">
    <property type="entry name" value="Cytidine_deaminase-like"/>
</dbReference>
<evidence type="ECO:0000256" key="5">
    <source>
        <dbReference type="ARBA" id="ARBA00007417"/>
    </source>
</evidence>
<dbReference type="Pfam" id="PF00383">
    <property type="entry name" value="dCMP_cyt_deam_1"/>
    <property type="match status" value="1"/>
</dbReference>
<feature type="binding site" evidence="14">
    <location>
        <position position="296"/>
    </location>
    <ligand>
        <name>substrate</name>
    </ligand>
</feature>
<keyword evidence="18" id="KW-1185">Reference proteome</keyword>
<dbReference type="GO" id="GO:0008703">
    <property type="term" value="F:5-amino-6-(5-phosphoribosylamino)uracil reductase activity"/>
    <property type="evidence" value="ECO:0007669"/>
    <property type="project" value="UniProtKB-EC"/>
</dbReference>
<keyword evidence="10 12" id="KW-0560">Oxidoreductase</keyword>
<dbReference type="InterPro" id="IPR016192">
    <property type="entry name" value="APOBEC/CMP_deaminase_Zn-bd"/>
</dbReference>
<sequence>MPKRQPSPAPELLSALPPGIVAGFEAAIAEASAFIGATAPNPPVGCTLLDAQFRPLVSAAHERAGQPHAEANALTRAATAGLTDRIAHVVVTLEPCNHTGRTPPCTEAILASPARHVWIGARDPNPRVAGGGIERLRAAGREVHVLDRADGADAAGLAAACTELIAPFVHHARTGRPLVVAKVALDAQGSMIPPPGRRTFTSEDSLRLAHLLRRQSDAILTGIGTIEADAPEFTVRHLADHEDRRRILAIVSRSRDVPPAYRSAATARGFDVRRFTDPAQAIDAIGRAGALQLLVEAGPRLLAALREADLIDRLLTIRHDPDGEDAITFDHLHGS</sequence>
<dbReference type="Gene3D" id="3.40.430.10">
    <property type="entry name" value="Dihydrofolate Reductase, subunit A"/>
    <property type="match status" value="1"/>
</dbReference>
<comment type="similarity">
    <text evidence="5 12">In the C-terminal section; belongs to the HTP reductase family.</text>
</comment>
<organism evidence="17 18">
    <name type="scientific">Endobacter medicaginis</name>
    <dbReference type="NCBI Taxonomy" id="1181271"/>
    <lineage>
        <taxon>Bacteria</taxon>
        <taxon>Pseudomonadati</taxon>
        <taxon>Pseudomonadota</taxon>
        <taxon>Alphaproteobacteria</taxon>
        <taxon>Acetobacterales</taxon>
        <taxon>Acetobacteraceae</taxon>
        <taxon>Endobacter</taxon>
    </lineage>
</organism>
<dbReference type="Proteomes" id="UP000557688">
    <property type="component" value="Unassembled WGS sequence"/>
</dbReference>
<dbReference type="Pfam" id="PF01872">
    <property type="entry name" value="RibD_C"/>
    <property type="match status" value="1"/>
</dbReference>
<comment type="caution">
    <text evidence="17">The sequence shown here is derived from an EMBL/GenBank/DDBJ whole genome shotgun (WGS) entry which is preliminary data.</text>
</comment>
<dbReference type="PROSITE" id="PS51747">
    <property type="entry name" value="CYT_DCMP_DEAMINASES_2"/>
    <property type="match status" value="1"/>
</dbReference>
<feature type="binding site" evidence="15">
    <location>
        <position position="105"/>
    </location>
    <ligand>
        <name>Zn(2+)</name>
        <dbReference type="ChEBI" id="CHEBI:29105"/>
        <note>catalytic</note>
    </ligand>
</feature>
<feature type="binding site" evidence="14">
    <location>
        <position position="236"/>
    </location>
    <ligand>
        <name>substrate</name>
    </ligand>
</feature>
<evidence type="ECO:0000256" key="11">
    <source>
        <dbReference type="ARBA" id="ARBA00023268"/>
    </source>
</evidence>
<keyword evidence="7 12" id="KW-0479">Metal-binding</keyword>
<evidence type="ECO:0000256" key="15">
    <source>
        <dbReference type="PIRSR" id="PIRSR006769-3"/>
    </source>
</evidence>
<evidence type="ECO:0000256" key="6">
    <source>
        <dbReference type="ARBA" id="ARBA00022619"/>
    </source>
</evidence>